<protein>
    <submittedName>
        <fullName evidence="2">Uncharacterized protein</fullName>
    </submittedName>
</protein>
<dbReference type="EMBL" id="VRMN01000014">
    <property type="protein sequence ID" value="KAA8491405.1"/>
    <property type="molecule type" value="Genomic_DNA"/>
</dbReference>
<evidence type="ECO:0000313" key="1">
    <source>
        <dbReference type="EMBL" id="KAA8491405.1"/>
    </source>
</evidence>
<reference evidence="2" key="2">
    <citation type="submission" date="2019-09" db="EMBL/GenBank/DDBJ databases">
        <title>Expansion of phycobilisome linker gene families in mesophilic red algae.</title>
        <authorList>
            <person name="Lee J."/>
        </authorList>
    </citation>
    <scope>NUCLEOTIDE SEQUENCE [LARGE SCALE GENOMIC DNA]</scope>
    <source>
        <strain evidence="2">CCMP 1328</strain>
        <tissue evidence="2">Unicellular</tissue>
    </source>
</reference>
<dbReference type="EMBL" id="VRMN01000012">
    <property type="protein sequence ID" value="KAA8491589.1"/>
    <property type="molecule type" value="Genomic_DNA"/>
</dbReference>
<dbReference type="Proteomes" id="UP000324585">
    <property type="component" value="Unassembled WGS sequence"/>
</dbReference>
<evidence type="ECO:0000313" key="2">
    <source>
        <dbReference type="EMBL" id="KAA8491589.1"/>
    </source>
</evidence>
<name>A0A5J4YJL7_PORPP</name>
<proteinExistence type="predicted"/>
<dbReference type="AlphaFoldDB" id="A0A5J4YJL7"/>
<gene>
    <name evidence="1" type="ORF">FVE85_7826</name>
    <name evidence="2" type="ORF">FVE85_9636</name>
</gene>
<reference evidence="3" key="1">
    <citation type="journal article" date="2019" name="Nat. Commun.">
        <title>Expansion of phycobilisome linker gene families in mesophilic red algae.</title>
        <authorList>
            <person name="Lee J."/>
            <person name="Kim D."/>
            <person name="Bhattacharya D."/>
            <person name="Yoon H.S."/>
        </authorList>
    </citation>
    <scope>NUCLEOTIDE SEQUENCE [LARGE SCALE GENOMIC DNA]</scope>
    <source>
        <strain evidence="3">CCMP 1328</strain>
    </source>
</reference>
<organism evidence="2 3">
    <name type="scientific">Porphyridium purpureum</name>
    <name type="common">Red alga</name>
    <name type="synonym">Porphyridium cruentum</name>
    <dbReference type="NCBI Taxonomy" id="35688"/>
    <lineage>
        <taxon>Eukaryota</taxon>
        <taxon>Rhodophyta</taxon>
        <taxon>Bangiophyceae</taxon>
        <taxon>Porphyridiales</taxon>
        <taxon>Porphyridiaceae</taxon>
        <taxon>Porphyridium</taxon>
    </lineage>
</organism>
<keyword evidence="3" id="KW-1185">Reference proteome</keyword>
<accession>A0A5J4YJL7</accession>
<sequence length="121" mass="13224">MRAFRILPIGSSHEAYVQLQAPGLPLQISPHARSNPRIDVHAAVVALENSCKAFEAATLLDVGTRLLHCTPYSSSAANENVLSSLATQAPRKQNIYGFDSTIQRTGAREYRPGQRLPVQRS</sequence>
<evidence type="ECO:0000313" key="3">
    <source>
        <dbReference type="Proteomes" id="UP000324585"/>
    </source>
</evidence>
<comment type="caution">
    <text evidence="2">The sequence shown here is derived from an EMBL/GenBank/DDBJ whole genome shotgun (WGS) entry which is preliminary data.</text>
</comment>